<keyword evidence="2" id="KW-1185">Reference proteome</keyword>
<sequence>MFYQTWDALHKAGRIVEIYNFRSTLIPKKIQIYFNIAKYRLFIQQSVNKVLFLLKACYF</sequence>
<reference evidence="1 2" key="1">
    <citation type="journal article" date="2017" name="Antonie Van Leeuwenhoek">
        <title>Rhizobium rhizosphaerae sp. nov., a novel species isolated from rice rhizosphere.</title>
        <authorList>
            <person name="Zhao J.J."/>
            <person name="Zhang J."/>
            <person name="Zhang R.J."/>
            <person name="Zhang C.W."/>
            <person name="Yin H.Q."/>
            <person name="Zhang X.X."/>
        </authorList>
    </citation>
    <scope>NUCLEOTIDE SEQUENCE [LARGE SCALE GENOMIC DNA]</scope>
    <source>
        <strain evidence="1 2">E3</strain>
    </source>
</reference>
<gene>
    <name evidence="1" type="ORF">GLIP_3773</name>
</gene>
<name>K6X710_9ALTE</name>
<protein>
    <submittedName>
        <fullName evidence="1">Uncharacterized protein</fullName>
    </submittedName>
</protein>
<evidence type="ECO:0000313" key="2">
    <source>
        <dbReference type="Proteomes" id="UP000006334"/>
    </source>
</evidence>
<dbReference type="EMBL" id="BAEN01000070">
    <property type="protein sequence ID" value="GAC16384.1"/>
    <property type="molecule type" value="Genomic_DNA"/>
</dbReference>
<dbReference type="AlphaFoldDB" id="K6X710"/>
<dbReference type="Proteomes" id="UP000006334">
    <property type="component" value="Unassembled WGS sequence"/>
</dbReference>
<evidence type="ECO:0000313" key="1">
    <source>
        <dbReference type="EMBL" id="GAC16384.1"/>
    </source>
</evidence>
<organism evidence="1 2">
    <name type="scientific">Aliiglaciecola lipolytica E3</name>
    <dbReference type="NCBI Taxonomy" id="1127673"/>
    <lineage>
        <taxon>Bacteria</taxon>
        <taxon>Pseudomonadati</taxon>
        <taxon>Pseudomonadota</taxon>
        <taxon>Gammaproteobacteria</taxon>
        <taxon>Alteromonadales</taxon>
        <taxon>Alteromonadaceae</taxon>
        <taxon>Aliiglaciecola</taxon>
    </lineage>
</organism>
<accession>K6X710</accession>
<proteinExistence type="predicted"/>
<comment type="caution">
    <text evidence="1">The sequence shown here is derived from an EMBL/GenBank/DDBJ whole genome shotgun (WGS) entry which is preliminary data.</text>
</comment>